<dbReference type="PANTHER" id="PTHR35391">
    <property type="entry name" value="C2H2-TYPE DOMAIN-CONTAINING PROTEIN-RELATED"/>
    <property type="match status" value="1"/>
</dbReference>
<evidence type="ECO:0000256" key="2">
    <source>
        <dbReference type="SAM" id="MobiDB-lite"/>
    </source>
</evidence>
<dbReference type="InterPro" id="IPR058925">
    <property type="entry name" value="zf-C2H2_AcuF"/>
</dbReference>
<comment type="caution">
    <text evidence="5">The sequence shown here is derived from an EMBL/GenBank/DDBJ whole genome shotgun (WGS) entry which is preliminary data.</text>
</comment>
<dbReference type="InterPro" id="IPR056884">
    <property type="entry name" value="NPHP3-like_N"/>
</dbReference>
<feature type="compositionally biased region" description="Polar residues" evidence="2">
    <location>
        <begin position="555"/>
        <end position="572"/>
    </location>
</feature>
<accession>A0A4Q4MAM5</accession>
<dbReference type="PANTHER" id="PTHR35391:SF7">
    <property type="entry name" value="C2H2-TYPE DOMAIN-CONTAINING PROTEIN"/>
    <property type="match status" value="1"/>
</dbReference>
<protein>
    <recommendedName>
        <fullName evidence="7">C2H2-type domain-containing protein</fullName>
    </recommendedName>
</protein>
<feature type="region of interest" description="Disordered" evidence="2">
    <location>
        <begin position="555"/>
        <end position="629"/>
    </location>
</feature>
<evidence type="ECO:0008006" key="7">
    <source>
        <dbReference type="Google" id="ProtNLM"/>
    </source>
</evidence>
<keyword evidence="1" id="KW-0677">Repeat</keyword>
<evidence type="ECO:0000313" key="5">
    <source>
        <dbReference type="EMBL" id="RYN47077.1"/>
    </source>
</evidence>
<sequence>MESPLSELYSSCLGSFRCLLSAVLSPKRDIGDQLPSRDVDSELDKLTLWAKNVGIMHSGDLYELSLDYRLRESPFYRERVSSFLNTLNKNVRENAPLLLSSLQDFSVCIRLDLFLCCWRFKTSGLQNDTASFQGLREGPPATLFTAVVYISRTDNALATKIALNETKAFEDLDDTDQSAEADSSSDSESDSSSDTDEDGGQNQQNESSSKFTAESSESNDLELPKILEMIRFLITCLYKMPIRRPAALERLKSRLSDNFTAYREFDILFVRDLHPDLETTIATRLGSLVSLRRQIIEYREEHNERMQPRITTQVQSFSPVLQVTSENLDTTKSEQAVDATVSEVKGLEISLPSKATTHRNTLDHPEFKDFVYPPSVAPSETSRASSYAVGKIKIGIPNMPRDSNGMLLTHFVCPYCSIAVTLRSEKLWKKHVLADLKPYVCSFSGCTLQDHFFAGRKEWYQHETQEHRLVWHCNVEQHDRYHEQTEFLDHMSQSHDVTFLPDQVASIAPMFRCPDRSSEGKCNMCFRHSKNLRSHVARHLERIALFALPRWYNEDANSQSSEGQGSQRASSSGDERGAALDTDDAEGHVSASDSASSATVRDVNMRAIEDDDDPVNIQENPVPDSDEMDWDSITKKFSHARLPVMGGEGPGINLRLNLTPPPTKDEKDHAKEFLSLWRPDGQESQIALLRLVPEARLDAFEDCIESIAQVTATQATDHDPNSRDGRTLYLCGRPGWGKTTLIKHLSTVNMLRRAASQRYSDASSRDFSEIQLVVAAYYFDNSTSSYRGLLQSLLHQILRQRPGLLFRIGYSRTNGMHNVEYPTAVSRALEMLQDSSVWILLDGIDEVGYQVKSPVFRFLGKLRLENPNLTICVTGTEGSPDCLVGLNPETLELADRAADLKKFMANDNSTGTAINDLSQVESIIDCADGLFLPLHILFDLIQTQNSSVTLHTLPRSFRTPDEFFEDVFQSFSQEAQKQAATIILLMLGLERPRFLTLVARYSGRRDDARQAYPDHLVEMGRHGATELIREMCPFVHIYYGDKHLEARFSHGEIARYLKSATGKALLQSCVSRDDDIEYHYHVDVCEALLAEISLYPEVNKEALTDFAYWMKQLDRKDGLCLQRWDLLNNLRDTLELYQNPKARDITRPTHPEFWKYFPSQNNLVSLLREHGAKLGNSELLASHLGLTSNEEESVDTEVIIALLESGLDINAIRDGTERSLWHAYLAAALKDKKYVDQRFQTVQAMIRYGAQFEGHIDGEDSNEKVEIRSILRHMFSGQDEFRRDQSRGSTRFLILESIAKERGKSKKVPSTIWSDPATIQPRDGG</sequence>
<dbReference type="Pfam" id="PF26082">
    <property type="entry name" value="zf-C2H2_AcuF"/>
    <property type="match status" value="1"/>
</dbReference>
<dbReference type="EMBL" id="PDXA01000027">
    <property type="protein sequence ID" value="RYN47077.1"/>
    <property type="molecule type" value="Genomic_DNA"/>
</dbReference>
<feature type="region of interest" description="Disordered" evidence="2">
    <location>
        <begin position="172"/>
        <end position="216"/>
    </location>
</feature>
<dbReference type="SUPFAM" id="SSF52540">
    <property type="entry name" value="P-loop containing nucleoside triphosphate hydrolases"/>
    <property type="match status" value="1"/>
</dbReference>
<dbReference type="Pfam" id="PF24883">
    <property type="entry name" value="NPHP3_N"/>
    <property type="match status" value="1"/>
</dbReference>
<evidence type="ECO:0000256" key="1">
    <source>
        <dbReference type="ARBA" id="ARBA00022737"/>
    </source>
</evidence>
<organism evidence="5 6">
    <name type="scientific">Alternaria tenuissima</name>
    <dbReference type="NCBI Taxonomy" id="119927"/>
    <lineage>
        <taxon>Eukaryota</taxon>
        <taxon>Fungi</taxon>
        <taxon>Dikarya</taxon>
        <taxon>Ascomycota</taxon>
        <taxon>Pezizomycotina</taxon>
        <taxon>Dothideomycetes</taxon>
        <taxon>Pleosporomycetidae</taxon>
        <taxon>Pleosporales</taxon>
        <taxon>Pleosporineae</taxon>
        <taxon>Pleosporaceae</taxon>
        <taxon>Alternaria</taxon>
        <taxon>Alternaria sect. Alternaria</taxon>
        <taxon>Alternaria alternata complex</taxon>
    </lineage>
</organism>
<feature type="region of interest" description="Disordered" evidence="2">
    <location>
        <begin position="1302"/>
        <end position="1325"/>
    </location>
</feature>
<proteinExistence type="predicted"/>
<feature type="compositionally biased region" description="Low complexity" evidence="2">
    <location>
        <begin position="206"/>
        <end position="216"/>
    </location>
</feature>
<dbReference type="Gene3D" id="3.40.50.300">
    <property type="entry name" value="P-loop containing nucleotide triphosphate hydrolases"/>
    <property type="match status" value="1"/>
</dbReference>
<evidence type="ECO:0000259" key="4">
    <source>
        <dbReference type="Pfam" id="PF26082"/>
    </source>
</evidence>
<evidence type="ECO:0000259" key="3">
    <source>
        <dbReference type="Pfam" id="PF24883"/>
    </source>
</evidence>
<evidence type="ECO:0000313" key="6">
    <source>
        <dbReference type="Proteomes" id="UP000292402"/>
    </source>
</evidence>
<name>A0A4Q4MAM5_9PLEO</name>
<dbReference type="Proteomes" id="UP000292402">
    <property type="component" value="Unassembled WGS sequence"/>
</dbReference>
<feature type="domain" description="Oxidoreductase acuF-like C2H2 type zinc-finger" evidence="4">
    <location>
        <begin position="410"/>
        <end position="436"/>
    </location>
</feature>
<gene>
    <name evidence="5" type="ORF">AA0114_g7872</name>
</gene>
<feature type="compositionally biased region" description="Acidic residues" evidence="2">
    <location>
        <begin position="172"/>
        <end position="199"/>
    </location>
</feature>
<feature type="domain" description="Nephrocystin 3-like N-terminal" evidence="3">
    <location>
        <begin position="721"/>
        <end position="874"/>
    </location>
</feature>
<reference evidence="6" key="1">
    <citation type="journal article" date="2019" name="bioRxiv">
        <title>Genomics, evolutionary history and diagnostics of the Alternaria alternata species group including apple and Asian pear pathotypes.</title>
        <authorList>
            <person name="Armitage A.D."/>
            <person name="Cockerton H.M."/>
            <person name="Sreenivasaprasad S."/>
            <person name="Woodhall J.W."/>
            <person name="Lane C.R."/>
            <person name="Harrison R.J."/>
            <person name="Clarkson J.P."/>
        </authorList>
    </citation>
    <scope>NUCLEOTIDE SEQUENCE [LARGE SCALE GENOMIC DNA]</scope>
    <source>
        <strain evidence="6">FERA 1082</strain>
    </source>
</reference>
<dbReference type="InterPro" id="IPR027417">
    <property type="entry name" value="P-loop_NTPase"/>
</dbReference>